<dbReference type="Proteomes" id="UP000626786">
    <property type="component" value="Unassembled WGS sequence"/>
</dbReference>
<evidence type="ECO:0000313" key="3">
    <source>
        <dbReference type="Proteomes" id="UP000626786"/>
    </source>
</evidence>
<proteinExistence type="predicted"/>
<evidence type="ECO:0000256" key="1">
    <source>
        <dbReference type="SAM" id="SignalP"/>
    </source>
</evidence>
<protein>
    <submittedName>
        <fullName evidence="2">Uncharacterized protein</fullName>
    </submittedName>
</protein>
<dbReference type="EMBL" id="JACSQN010000011">
    <property type="protein sequence ID" value="MBD7985393.1"/>
    <property type="molecule type" value="Genomic_DNA"/>
</dbReference>
<reference evidence="2 3" key="1">
    <citation type="submission" date="2020-08" db="EMBL/GenBank/DDBJ databases">
        <title>A Genomic Blueprint of the Chicken Gut Microbiome.</title>
        <authorList>
            <person name="Gilroy R."/>
            <person name="Ravi A."/>
            <person name="Getino M."/>
            <person name="Pursley I."/>
            <person name="Horton D.L."/>
            <person name="Alikhan N.-F."/>
            <person name="Baker D."/>
            <person name="Gharbi K."/>
            <person name="Hall N."/>
            <person name="Watson M."/>
            <person name="Adriaenssens E.M."/>
            <person name="Foster-Nyarko E."/>
            <person name="Jarju S."/>
            <person name="Secka A."/>
            <person name="Antonio M."/>
            <person name="Oren A."/>
            <person name="Chaudhuri R."/>
            <person name="La Ragione R.M."/>
            <person name="Hildebrand F."/>
            <person name="Pallen M.J."/>
        </authorList>
    </citation>
    <scope>NUCLEOTIDE SEQUENCE [LARGE SCALE GENOMIC DNA]</scope>
    <source>
        <strain evidence="2 3">Sa2YVA2</strain>
    </source>
</reference>
<evidence type="ECO:0000313" key="2">
    <source>
        <dbReference type="EMBL" id="MBD7985393.1"/>
    </source>
</evidence>
<sequence>MKKVVKLVAVLCLLVVGYVGMSVQSSAETNQSEAEVELATSKPVTIHIYVGPNEPIQSIYDYNVGGWSGVLSYSGQQSFGDMIRVTYSGTVYCSGPCAMAKDNAEE</sequence>
<dbReference type="RefSeq" id="WP_191695221.1">
    <property type="nucleotide sequence ID" value="NZ_JACSQN010000011.1"/>
</dbReference>
<name>A0ABR8UCF5_9BACL</name>
<accession>A0ABR8UCF5</accession>
<feature type="chain" id="PRO_5047366628" evidence="1">
    <location>
        <begin position="28"/>
        <end position="106"/>
    </location>
</feature>
<gene>
    <name evidence="2" type="ORF">H9649_12405</name>
</gene>
<comment type="caution">
    <text evidence="2">The sequence shown here is derived from an EMBL/GenBank/DDBJ whole genome shotgun (WGS) entry which is preliminary data.</text>
</comment>
<feature type="signal peptide" evidence="1">
    <location>
        <begin position="1"/>
        <end position="27"/>
    </location>
</feature>
<keyword evidence="3" id="KW-1185">Reference proteome</keyword>
<keyword evidence="1" id="KW-0732">Signal</keyword>
<organism evidence="2 3">
    <name type="scientific">Sporosarcina quadrami</name>
    <dbReference type="NCBI Taxonomy" id="2762234"/>
    <lineage>
        <taxon>Bacteria</taxon>
        <taxon>Bacillati</taxon>
        <taxon>Bacillota</taxon>
        <taxon>Bacilli</taxon>
        <taxon>Bacillales</taxon>
        <taxon>Caryophanaceae</taxon>
        <taxon>Sporosarcina</taxon>
    </lineage>
</organism>